<dbReference type="PRINTS" id="PR00743">
    <property type="entry name" value="GLHYDRLASE36"/>
</dbReference>
<feature type="binding site" evidence="7">
    <location>
        <position position="513"/>
    </location>
    <ligand>
        <name>substrate</name>
    </ligand>
</feature>
<dbReference type="Pfam" id="PF16874">
    <property type="entry name" value="Glyco_hydro_36C"/>
    <property type="match status" value="1"/>
</dbReference>
<dbReference type="Gene3D" id="3.20.20.70">
    <property type="entry name" value="Aldolase class I"/>
    <property type="match status" value="1"/>
</dbReference>
<evidence type="ECO:0000256" key="1">
    <source>
        <dbReference type="ARBA" id="ARBA00001255"/>
    </source>
</evidence>
<feature type="binding site" evidence="7">
    <location>
        <position position="194"/>
    </location>
    <ligand>
        <name>substrate</name>
    </ligand>
</feature>
<keyword evidence="4 5" id="KW-0326">Glycosidase</keyword>
<dbReference type="Gene3D" id="2.70.98.60">
    <property type="entry name" value="alpha-galactosidase from lactobacil brevis"/>
    <property type="match status" value="1"/>
</dbReference>
<feature type="binding site" evidence="7">
    <location>
        <position position="535"/>
    </location>
    <ligand>
        <name>substrate</name>
    </ligand>
</feature>
<feature type="domain" description="Glycosyl hydrolase family 36 C-terminal" evidence="8">
    <location>
        <begin position="639"/>
        <end position="717"/>
    </location>
</feature>
<dbReference type="Proteomes" id="UP000291591">
    <property type="component" value="Unassembled WGS sequence"/>
</dbReference>
<feature type="active site" description="Nucleophile" evidence="6">
    <location>
        <position position="469"/>
    </location>
</feature>
<feature type="binding site" evidence="7">
    <location>
        <begin position="357"/>
        <end position="358"/>
    </location>
    <ligand>
        <name>substrate</name>
    </ligand>
</feature>
<evidence type="ECO:0000313" key="11">
    <source>
        <dbReference type="Proteomes" id="UP000291591"/>
    </source>
</evidence>
<evidence type="ECO:0000256" key="6">
    <source>
        <dbReference type="PIRSR" id="PIRSR005536-1"/>
    </source>
</evidence>
<accession>A0A4Q7UX12</accession>
<evidence type="ECO:0000256" key="2">
    <source>
        <dbReference type="ARBA" id="ARBA00012755"/>
    </source>
</evidence>
<evidence type="ECO:0000256" key="4">
    <source>
        <dbReference type="ARBA" id="ARBA00023295"/>
    </source>
</evidence>
<reference evidence="10 11" key="1">
    <citation type="submission" date="2019-02" db="EMBL/GenBank/DDBJ databases">
        <title>Sequencing the genomes of 1000 actinobacteria strains.</title>
        <authorList>
            <person name="Klenk H.-P."/>
        </authorList>
    </citation>
    <scope>NUCLEOTIDE SEQUENCE [LARGE SCALE GENOMIC DNA]</scope>
    <source>
        <strain evidence="10 11">DSM 45779</strain>
    </source>
</reference>
<dbReference type="Pfam" id="PF02065">
    <property type="entry name" value="Melibiase"/>
    <property type="match status" value="1"/>
</dbReference>
<dbReference type="PANTHER" id="PTHR43053:SF3">
    <property type="entry name" value="ALPHA-GALACTOSIDASE C-RELATED"/>
    <property type="match status" value="1"/>
</dbReference>
<evidence type="ECO:0000259" key="9">
    <source>
        <dbReference type="Pfam" id="PF16875"/>
    </source>
</evidence>
<dbReference type="InterPro" id="IPR031704">
    <property type="entry name" value="Glyco_hydro_36_N"/>
</dbReference>
<feature type="domain" description="Glycosyl hydrolase family 36 N-terminal" evidence="9">
    <location>
        <begin position="40"/>
        <end position="279"/>
    </location>
</feature>
<protein>
    <recommendedName>
        <fullName evidence="2 5">Alpha-galactosidase</fullName>
        <ecNumber evidence="2 5">3.2.1.22</ecNumber>
    </recommendedName>
</protein>
<dbReference type="RefSeq" id="WP_207223560.1">
    <property type="nucleotide sequence ID" value="NZ_SHKL01000001.1"/>
</dbReference>
<gene>
    <name evidence="10" type="ORF">EV383_3484</name>
</gene>
<dbReference type="InterPro" id="IPR017853">
    <property type="entry name" value="GH"/>
</dbReference>
<dbReference type="SUPFAM" id="SSF51445">
    <property type="entry name" value="(Trans)glycosidases"/>
    <property type="match status" value="1"/>
</dbReference>
<evidence type="ECO:0000259" key="8">
    <source>
        <dbReference type="Pfam" id="PF16874"/>
    </source>
</evidence>
<dbReference type="InterPro" id="IPR013780">
    <property type="entry name" value="Glyco_hydro_b"/>
</dbReference>
<keyword evidence="3 5" id="KW-0378">Hydrolase</keyword>
<proteinExistence type="inferred from homology"/>
<dbReference type="InterPro" id="IPR050985">
    <property type="entry name" value="Alpha-glycosidase_related"/>
</dbReference>
<organism evidence="10 11">
    <name type="scientific">Pseudonocardia sediminis</name>
    <dbReference type="NCBI Taxonomy" id="1397368"/>
    <lineage>
        <taxon>Bacteria</taxon>
        <taxon>Bacillati</taxon>
        <taxon>Actinomycetota</taxon>
        <taxon>Actinomycetes</taxon>
        <taxon>Pseudonocardiales</taxon>
        <taxon>Pseudonocardiaceae</taxon>
        <taxon>Pseudonocardia</taxon>
    </lineage>
</organism>
<dbReference type="AlphaFoldDB" id="A0A4Q7UX12"/>
<sequence length="731" mass="78009">MPTSPSDAAATLAAGAPLHLRSAGVSAVVVLPGFEKPGDGLPVLLHWGADLGETTPEDLRELARAAVPATANNEVGVPVVAGVLPEHATGWNGRPGLSGSRAGRGWSPWFRRTGVSVKSGSDGGDRIVVSGHDSDAGLDVVVEMELLPSGLLRQRATVTAGDHPSRVPYALGGLGLTVPLPPEATEVFDLAGRWGRERAPQRRELTVGVHSRENRRGRTGPDAPLILAAGTAGFGFRGGEVWAVHTAWSGNHVTYAERLSTGASVLGGGELLLPGEVVLAAGESYASPWLYAAHGIGLDAVAAQFHTHLRARPSHPSTPRPVVVNNWEATYFDHDVTRLTELARRAADVGAERFVLDDGWFRHRRDDTAGLGDWYVDESVWPDGLTPFVETVRGLGMEFGLWVEPEMVNPDSDLARAHPDWILATGGRTPVPSRNQQVLDLAHPDAYRHILDRLDAILSADAISSLKWDHNRDLVDAGHSPGGEPGVHAQTAAVHRLLDELRTRHPEVEIESCSSGGLRVDLAILERTDRVWGSDCIDALERQQIQRWTAQLLPPELIGSHVGAARAHTTARTHDLSFRAGTALFCSFGIEWDLTVVSDDERAELAAWVALHKELRPLLHSGTVVRADSPDPASALHGVVAADGSEAVFALVQLDAPLTSVPGRIRLPGLDPDRRYRVTAANAGGLPALRHRPPPWVAEGVTLSGAALGHAGVRAPSLQPEHLVLLRATAV</sequence>
<feature type="binding site" evidence="7">
    <location>
        <begin position="467"/>
        <end position="471"/>
    </location>
    <ligand>
        <name>substrate</name>
    </ligand>
</feature>
<feature type="active site" description="Proton donor" evidence="6">
    <location>
        <position position="535"/>
    </location>
</feature>
<dbReference type="GO" id="GO:0016052">
    <property type="term" value="P:carbohydrate catabolic process"/>
    <property type="evidence" value="ECO:0007669"/>
    <property type="project" value="InterPro"/>
</dbReference>
<evidence type="ECO:0000256" key="7">
    <source>
        <dbReference type="PIRSR" id="PIRSR005536-2"/>
    </source>
</evidence>
<dbReference type="InterPro" id="IPR031705">
    <property type="entry name" value="Glyco_hydro_36_C"/>
</dbReference>
<comment type="catalytic activity">
    <reaction evidence="1 5">
        <text>Hydrolysis of terminal, non-reducing alpha-D-galactose residues in alpha-D-galactosides, including galactose oligosaccharides, galactomannans and galactolipids.</text>
        <dbReference type="EC" id="3.2.1.22"/>
    </reaction>
</comment>
<name>A0A4Q7UX12_PSEST</name>
<evidence type="ECO:0000256" key="3">
    <source>
        <dbReference type="ARBA" id="ARBA00022801"/>
    </source>
</evidence>
<comment type="similarity">
    <text evidence="5">Belongs to the glycosyl hydrolase.</text>
</comment>
<dbReference type="PANTHER" id="PTHR43053">
    <property type="entry name" value="GLYCOSIDASE FAMILY 31"/>
    <property type="match status" value="1"/>
</dbReference>
<dbReference type="PIRSF" id="PIRSF005536">
    <property type="entry name" value="Agal"/>
    <property type="match status" value="1"/>
</dbReference>
<dbReference type="FunFam" id="3.20.20.70:FF:000118">
    <property type="entry name" value="Alpha-galactosidase"/>
    <property type="match status" value="1"/>
</dbReference>
<dbReference type="InterPro" id="IPR038417">
    <property type="entry name" value="Alpga-gal_N_sf"/>
</dbReference>
<keyword evidence="11" id="KW-1185">Reference proteome</keyword>
<dbReference type="GO" id="GO:0004557">
    <property type="term" value="F:alpha-galactosidase activity"/>
    <property type="evidence" value="ECO:0007669"/>
    <property type="project" value="UniProtKB-UniRule"/>
</dbReference>
<dbReference type="InterPro" id="IPR002252">
    <property type="entry name" value="Glyco_hydro_36"/>
</dbReference>
<dbReference type="InterPro" id="IPR013785">
    <property type="entry name" value="Aldolase_TIM"/>
</dbReference>
<dbReference type="EMBL" id="SHKL01000001">
    <property type="protein sequence ID" value="RZT86587.1"/>
    <property type="molecule type" value="Genomic_DNA"/>
</dbReference>
<evidence type="ECO:0000256" key="5">
    <source>
        <dbReference type="PIRNR" id="PIRNR005536"/>
    </source>
</evidence>
<dbReference type="CDD" id="cd14791">
    <property type="entry name" value="GH36"/>
    <property type="match status" value="1"/>
</dbReference>
<dbReference type="Pfam" id="PF16875">
    <property type="entry name" value="Glyco_hydro_36N"/>
    <property type="match status" value="1"/>
</dbReference>
<feature type="binding site" evidence="7">
    <location>
        <position position="434"/>
    </location>
    <ligand>
        <name>substrate</name>
    </ligand>
</feature>
<comment type="caution">
    <text evidence="10">The sequence shown here is derived from an EMBL/GenBank/DDBJ whole genome shotgun (WGS) entry which is preliminary data.</text>
</comment>
<evidence type="ECO:0000313" key="10">
    <source>
        <dbReference type="EMBL" id="RZT86587.1"/>
    </source>
</evidence>
<dbReference type="Gene3D" id="2.60.40.1180">
    <property type="entry name" value="Golgi alpha-mannosidase II"/>
    <property type="match status" value="1"/>
</dbReference>
<dbReference type="EC" id="3.2.1.22" evidence="2 5"/>